<reference evidence="8 9" key="1">
    <citation type="submission" date="2022-11" db="EMBL/GenBank/DDBJ databases">
        <title>Haliovirga abyssi gen. nov., sp. nov., a mesophilic fermentative bacterium isolated from the Iheya North hydrothermal field and the proposal of Haliovirgaceae fam. nov.</title>
        <authorList>
            <person name="Miyazaki U."/>
            <person name="Tame A."/>
            <person name="Miyazaki J."/>
            <person name="Takai K."/>
            <person name="Sawayama S."/>
            <person name="Kitajima M."/>
            <person name="Okamoto A."/>
            <person name="Nakagawa S."/>
        </authorList>
    </citation>
    <scope>NUCLEOTIDE SEQUENCE [LARGE SCALE GENOMIC DNA]</scope>
    <source>
        <strain evidence="8 9">IC12</strain>
    </source>
</reference>
<keyword evidence="1 6" id="KW-0597">Phosphoprotein</keyword>
<keyword evidence="9" id="KW-1185">Reference proteome</keyword>
<keyword evidence="5" id="KW-0804">Transcription</keyword>
<dbReference type="PANTHER" id="PTHR44591">
    <property type="entry name" value="STRESS RESPONSE REGULATOR PROTEIN 1"/>
    <property type="match status" value="1"/>
</dbReference>
<dbReference type="InterPro" id="IPR050595">
    <property type="entry name" value="Bact_response_regulator"/>
</dbReference>
<evidence type="ECO:0000256" key="2">
    <source>
        <dbReference type="ARBA" id="ARBA00023012"/>
    </source>
</evidence>
<dbReference type="Gene3D" id="3.40.50.2300">
    <property type="match status" value="1"/>
</dbReference>
<dbReference type="EMBL" id="AP027059">
    <property type="protein sequence ID" value="BDU50295.1"/>
    <property type="molecule type" value="Genomic_DNA"/>
</dbReference>
<dbReference type="KEGG" id="haby:HLVA_08640"/>
<dbReference type="Pfam" id="PF00072">
    <property type="entry name" value="Response_reg"/>
    <property type="match status" value="1"/>
</dbReference>
<sequence>MSKILIVDDSSTIRKLVKFTLQMKKHEVTLAEDGLQAYRLFMQYDFDLIITDLNMPIMNGIELIKKIRLGSKFKDIPIILLTTESEEKDKKMGEKVGVTKYITKPFQPPKLLKEIEEILKS</sequence>
<dbReference type="Proteomes" id="UP001321582">
    <property type="component" value="Chromosome"/>
</dbReference>
<dbReference type="InterPro" id="IPR001789">
    <property type="entry name" value="Sig_transdc_resp-reg_receiver"/>
</dbReference>
<evidence type="ECO:0000256" key="5">
    <source>
        <dbReference type="ARBA" id="ARBA00023163"/>
    </source>
</evidence>
<feature type="domain" description="Response regulatory" evidence="7">
    <location>
        <begin position="3"/>
        <end position="119"/>
    </location>
</feature>
<dbReference type="SMART" id="SM00448">
    <property type="entry name" value="REC"/>
    <property type="match status" value="1"/>
</dbReference>
<keyword evidence="3" id="KW-0805">Transcription regulation</keyword>
<dbReference type="PROSITE" id="PS50110">
    <property type="entry name" value="RESPONSE_REGULATORY"/>
    <property type="match status" value="1"/>
</dbReference>
<gene>
    <name evidence="8" type="primary">cheY-2</name>
    <name evidence="8" type="ORF">HLVA_08640</name>
</gene>
<organism evidence="8 9">
    <name type="scientific">Haliovirga abyssi</name>
    <dbReference type="NCBI Taxonomy" id="2996794"/>
    <lineage>
        <taxon>Bacteria</taxon>
        <taxon>Fusobacteriati</taxon>
        <taxon>Fusobacteriota</taxon>
        <taxon>Fusobacteriia</taxon>
        <taxon>Fusobacteriales</taxon>
        <taxon>Haliovirgaceae</taxon>
        <taxon>Haliovirga</taxon>
    </lineage>
</organism>
<proteinExistence type="predicted"/>
<dbReference type="FunFam" id="3.40.50.2300:FF:000001">
    <property type="entry name" value="DNA-binding response regulator PhoB"/>
    <property type="match status" value="1"/>
</dbReference>
<dbReference type="SUPFAM" id="SSF52172">
    <property type="entry name" value="CheY-like"/>
    <property type="match status" value="1"/>
</dbReference>
<feature type="modified residue" description="4-aspartylphosphate" evidence="6">
    <location>
        <position position="52"/>
    </location>
</feature>
<protein>
    <submittedName>
        <fullName evidence="8">Response regulator</fullName>
    </submittedName>
</protein>
<dbReference type="AlphaFoldDB" id="A0AAU9E1N4"/>
<dbReference type="InterPro" id="IPR011006">
    <property type="entry name" value="CheY-like_superfamily"/>
</dbReference>
<evidence type="ECO:0000256" key="4">
    <source>
        <dbReference type="ARBA" id="ARBA00023125"/>
    </source>
</evidence>
<evidence type="ECO:0000256" key="3">
    <source>
        <dbReference type="ARBA" id="ARBA00023015"/>
    </source>
</evidence>
<dbReference type="GO" id="GO:0003677">
    <property type="term" value="F:DNA binding"/>
    <property type="evidence" value="ECO:0007669"/>
    <property type="project" value="UniProtKB-KW"/>
</dbReference>
<keyword evidence="2" id="KW-0902">Two-component regulatory system</keyword>
<evidence type="ECO:0000256" key="1">
    <source>
        <dbReference type="ARBA" id="ARBA00022553"/>
    </source>
</evidence>
<evidence type="ECO:0000256" key="6">
    <source>
        <dbReference type="PROSITE-ProRule" id="PRU00169"/>
    </source>
</evidence>
<dbReference type="GO" id="GO:0000160">
    <property type="term" value="P:phosphorelay signal transduction system"/>
    <property type="evidence" value="ECO:0007669"/>
    <property type="project" value="UniProtKB-KW"/>
</dbReference>
<accession>A0AAU9E1N4</accession>
<evidence type="ECO:0000313" key="8">
    <source>
        <dbReference type="EMBL" id="BDU50295.1"/>
    </source>
</evidence>
<evidence type="ECO:0000313" key="9">
    <source>
        <dbReference type="Proteomes" id="UP001321582"/>
    </source>
</evidence>
<dbReference type="PANTHER" id="PTHR44591:SF3">
    <property type="entry name" value="RESPONSE REGULATORY DOMAIN-CONTAINING PROTEIN"/>
    <property type="match status" value="1"/>
</dbReference>
<dbReference type="RefSeq" id="WP_307905227.1">
    <property type="nucleotide sequence ID" value="NZ_AP027059.1"/>
</dbReference>
<keyword evidence="4" id="KW-0238">DNA-binding</keyword>
<name>A0AAU9E1N4_9FUSO</name>
<evidence type="ECO:0000259" key="7">
    <source>
        <dbReference type="PROSITE" id="PS50110"/>
    </source>
</evidence>